<dbReference type="PANTHER" id="PTHR42781">
    <property type="entry name" value="SPERMIDINE/PUTRESCINE IMPORT ATP-BINDING PROTEIN POTA"/>
    <property type="match status" value="1"/>
</dbReference>
<comment type="subunit">
    <text evidence="7">The complex is composed of two ATP-binding proteins (PotA), two transmembrane proteins (PotB and PotC) and a solute-binding protein (PotD).</text>
</comment>
<keyword evidence="10" id="KW-1185">Reference proteome</keyword>
<comment type="catalytic activity">
    <reaction evidence="7">
        <text>ATP + H2O + polyamine-[polyamine-binding protein]Side 1 = ADP + phosphate + polyamineSide 2 + [polyamine-binding protein]Side 1.</text>
        <dbReference type="EC" id="7.6.2.11"/>
    </reaction>
</comment>
<dbReference type="EC" id="7.6.2.11" evidence="7"/>
<protein>
    <recommendedName>
        <fullName evidence="7">Spermidine/putrescine import ATP-binding protein PotA</fullName>
        <ecNumber evidence="7">7.6.2.11</ecNumber>
    </recommendedName>
</protein>
<dbReference type="Gene3D" id="2.40.50.100">
    <property type="match status" value="1"/>
</dbReference>
<dbReference type="EMBL" id="CP095043">
    <property type="protein sequence ID" value="UOQ59853.1"/>
    <property type="molecule type" value="Genomic_DNA"/>
</dbReference>
<dbReference type="PANTHER" id="PTHR42781:SF4">
    <property type="entry name" value="SPERMIDINE_PUTRESCINE IMPORT ATP-BINDING PROTEIN POTA"/>
    <property type="match status" value="1"/>
</dbReference>
<dbReference type="InterPro" id="IPR005893">
    <property type="entry name" value="PotA-like"/>
</dbReference>
<dbReference type="SMART" id="SM00382">
    <property type="entry name" value="AAA"/>
    <property type="match status" value="1"/>
</dbReference>
<dbReference type="Proteomes" id="UP000831775">
    <property type="component" value="Chromosome"/>
</dbReference>
<evidence type="ECO:0000256" key="3">
    <source>
        <dbReference type="ARBA" id="ARBA00022741"/>
    </source>
</evidence>
<dbReference type="RefSeq" id="WP_244685091.1">
    <property type="nucleotide sequence ID" value="NZ_CP095043.1"/>
</dbReference>
<feature type="domain" description="ABC transporter" evidence="8">
    <location>
        <begin position="12"/>
        <end position="243"/>
    </location>
</feature>
<dbReference type="SUPFAM" id="SSF50331">
    <property type="entry name" value="MOP-like"/>
    <property type="match status" value="1"/>
</dbReference>
<keyword evidence="2 7" id="KW-1003">Cell membrane</keyword>
<evidence type="ECO:0000313" key="10">
    <source>
        <dbReference type="Proteomes" id="UP000831775"/>
    </source>
</evidence>
<dbReference type="PROSITE" id="PS50893">
    <property type="entry name" value="ABC_TRANSPORTER_2"/>
    <property type="match status" value="1"/>
</dbReference>
<dbReference type="InterPro" id="IPR050093">
    <property type="entry name" value="ABC_SmlMolc_Importer"/>
</dbReference>
<dbReference type="InterPro" id="IPR017871">
    <property type="entry name" value="ABC_transporter-like_CS"/>
</dbReference>
<evidence type="ECO:0000256" key="5">
    <source>
        <dbReference type="ARBA" id="ARBA00022967"/>
    </source>
</evidence>
<evidence type="ECO:0000259" key="8">
    <source>
        <dbReference type="PROSITE" id="PS50893"/>
    </source>
</evidence>
<comment type="function">
    <text evidence="7">Part of the ABC transporter complex PotABCD involved in spermidine/putrescine import. Responsible for energy coupling to the transport system.</text>
</comment>
<dbReference type="GO" id="GO:0005524">
    <property type="term" value="F:ATP binding"/>
    <property type="evidence" value="ECO:0007669"/>
    <property type="project" value="UniProtKB-KW"/>
</dbReference>
<sequence length="365" mass="39412">MTSQDGGRRGGIDLARVSKTFPSGAVGIADISLTVRPGEFVTFLGPSGSGKTTTLNTIAGFVAPTSGAVHIDGRDVTRLPPNRRNLGMVFQNYALFPHMTVEANVAFGMHGRGVAPAEVRRRVAEALELVRLEGMGARRPKELSGGQQQRVALARALVYRPPILLMDEPLGALDKQLRDQMQVEIARLHRDLGTTFLFVTHDQGEALALSDRIVLFESGRVSQVGSPEELYERPKSRFVAEFIGESTSFTGVLRDSSAIEWGNTLLQGRNPNGIPVGRHASLVVRPEHLRISGTGGPRGSDNRVFGIVSELAYLGSHRRVGVKLADGTRVVLEERGENAEPLRFGAEVTVCWSPEHAVLVTEAGA</sequence>
<dbReference type="PROSITE" id="PS00211">
    <property type="entry name" value="ABC_TRANSPORTER_1"/>
    <property type="match status" value="1"/>
</dbReference>
<name>A0ABY4FU80_9MICO</name>
<keyword evidence="1 7" id="KW-0813">Transport</keyword>
<keyword evidence="6 7" id="KW-0472">Membrane</keyword>
<keyword evidence="3 7" id="KW-0547">Nucleotide-binding</keyword>
<organism evidence="9 10">
    <name type="scientific">Leucobacter rhizosphaerae</name>
    <dbReference type="NCBI Taxonomy" id="2932245"/>
    <lineage>
        <taxon>Bacteria</taxon>
        <taxon>Bacillati</taxon>
        <taxon>Actinomycetota</taxon>
        <taxon>Actinomycetes</taxon>
        <taxon>Micrococcales</taxon>
        <taxon>Microbacteriaceae</taxon>
        <taxon>Leucobacter</taxon>
    </lineage>
</organism>
<reference evidence="9 10" key="1">
    <citation type="submission" date="2022-04" db="EMBL/GenBank/DDBJ databases">
        <title>Leucobacter sp. isolated from rhizosphere of onion.</title>
        <authorList>
            <person name="Won M."/>
            <person name="Lee C.-M."/>
            <person name="Woen H.-Y."/>
            <person name="Kwon S.-W."/>
        </authorList>
    </citation>
    <scope>NUCLEOTIDE SEQUENCE [LARGE SCALE GENOMIC DNA]</scope>
    <source>
        <strain evidence="9 10">H25R-14</strain>
    </source>
</reference>
<comment type="similarity">
    <text evidence="7">Belongs to the ABC transporter superfamily. Spermidine/putrescine importer (TC 3.A.1.11.1) family.</text>
</comment>
<dbReference type="InterPro" id="IPR003439">
    <property type="entry name" value="ABC_transporter-like_ATP-bd"/>
</dbReference>
<dbReference type="InterPro" id="IPR027417">
    <property type="entry name" value="P-loop_NTPase"/>
</dbReference>
<accession>A0ABY4FU80</accession>
<evidence type="ECO:0000256" key="7">
    <source>
        <dbReference type="RuleBase" id="RU364083"/>
    </source>
</evidence>
<dbReference type="SUPFAM" id="SSF52540">
    <property type="entry name" value="P-loop containing nucleoside triphosphate hydrolases"/>
    <property type="match status" value="1"/>
</dbReference>
<dbReference type="Pfam" id="PF00005">
    <property type="entry name" value="ABC_tran"/>
    <property type="match status" value="1"/>
</dbReference>
<evidence type="ECO:0000313" key="9">
    <source>
        <dbReference type="EMBL" id="UOQ59853.1"/>
    </source>
</evidence>
<gene>
    <name evidence="7" type="primary">potA</name>
    <name evidence="9" type="ORF">MUN76_12485</name>
</gene>
<dbReference type="Pfam" id="PF08402">
    <property type="entry name" value="TOBE_2"/>
    <property type="match status" value="1"/>
</dbReference>
<dbReference type="NCBIfam" id="TIGR01187">
    <property type="entry name" value="potA"/>
    <property type="match status" value="1"/>
</dbReference>
<dbReference type="Gene3D" id="3.40.50.300">
    <property type="entry name" value="P-loop containing nucleotide triphosphate hydrolases"/>
    <property type="match status" value="1"/>
</dbReference>
<evidence type="ECO:0000256" key="6">
    <source>
        <dbReference type="ARBA" id="ARBA00023136"/>
    </source>
</evidence>
<evidence type="ECO:0000256" key="1">
    <source>
        <dbReference type="ARBA" id="ARBA00022448"/>
    </source>
</evidence>
<dbReference type="InterPro" id="IPR008995">
    <property type="entry name" value="Mo/tungstate-bd_C_term_dom"/>
</dbReference>
<dbReference type="InterPro" id="IPR013611">
    <property type="entry name" value="Transp-assoc_OB_typ2"/>
</dbReference>
<evidence type="ECO:0000256" key="2">
    <source>
        <dbReference type="ARBA" id="ARBA00022475"/>
    </source>
</evidence>
<keyword evidence="4 7" id="KW-0067">ATP-binding</keyword>
<keyword evidence="5 7" id="KW-1278">Translocase</keyword>
<proteinExistence type="inferred from homology"/>
<dbReference type="InterPro" id="IPR003593">
    <property type="entry name" value="AAA+_ATPase"/>
</dbReference>
<evidence type="ECO:0000256" key="4">
    <source>
        <dbReference type="ARBA" id="ARBA00022840"/>
    </source>
</evidence>